<dbReference type="Proteomes" id="UP000094714">
    <property type="component" value="Chromosome"/>
</dbReference>
<dbReference type="SUPFAM" id="SSF111126">
    <property type="entry name" value="Ligand-binding domain in the NO signalling and Golgi transport"/>
    <property type="match status" value="1"/>
</dbReference>
<dbReference type="Pfam" id="PF10702">
    <property type="entry name" value="DUF2507"/>
    <property type="match status" value="1"/>
</dbReference>
<organism evidence="2 3">
    <name type="scientific">Limosilactobacillus fermentum</name>
    <name type="common">Lactobacillus fermentum</name>
    <dbReference type="NCBI Taxonomy" id="1613"/>
    <lineage>
        <taxon>Bacteria</taxon>
        <taxon>Bacillati</taxon>
        <taxon>Bacillota</taxon>
        <taxon>Bacilli</taxon>
        <taxon>Lactobacillales</taxon>
        <taxon>Lactobacillaceae</taxon>
        <taxon>Limosilactobacillus</taxon>
    </lineage>
</organism>
<dbReference type="InterPro" id="IPR019642">
    <property type="entry name" value="DUF2507"/>
</dbReference>
<proteinExistence type="predicted"/>
<accession>A0A1D7ZYF2</accession>
<evidence type="ECO:0000256" key="1">
    <source>
        <dbReference type="SAM" id="MobiDB-lite"/>
    </source>
</evidence>
<name>A0A1D7ZYF2_LIMFE</name>
<feature type="compositionally biased region" description="Basic residues" evidence="1">
    <location>
        <begin position="170"/>
        <end position="182"/>
    </location>
</feature>
<dbReference type="InterPro" id="IPR024096">
    <property type="entry name" value="NO_sig/Golgi_transp_ligand-bd"/>
</dbReference>
<dbReference type="PATRIC" id="fig|1613.112.peg.1456"/>
<feature type="region of interest" description="Disordered" evidence="1">
    <location>
        <begin position="158"/>
        <end position="182"/>
    </location>
</feature>
<dbReference type="Gene3D" id="3.30.1380.20">
    <property type="entry name" value="Trafficking protein particle complex subunit 3"/>
    <property type="match status" value="1"/>
</dbReference>
<sequence length="182" mass="20484">MKMTQTRYDHLINSHRGLGAATLRDIIIPALLGTETEGILYWIGKDLAREYPVATEEELIVLTNQLGMGELSLKKRSATQQIWELGGPIVDERLTLDKETTSFALEAGFLAQEIEFQLGSVAEAEVQERGRHTATFLVQNDPQDTSDSERTELVEFIHPQMPTTEEPTSKKRTGLFGRKKKK</sequence>
<evidence type="ECO:0000313" key="3">
    <source>
        <dbReference type="Proteomes" id="UP000094714"/>
    </source>
</evidence>
<reference evidence="2 3" key="1">
    <citation type="submission" date="2016-09" db="EMBL/GenBank/DDBJ databases">
        <title>Genome Sequence of the Lactobacillus fermentum strain NCC2970 (CNCM I-5068).</title>
        <authorList>
            <person name="Barretto C."/>
            <person name="Ngom-Bru C."/>
            <person name="Genevaz A."/>
            <person name="Fournier C."/>
            <person name="Moine D."/>
            <person name="Kassam M."/>
            <person name="Iltis A."/>
            <person name="Sagory-Zalkind P."/>
            <person name="Faucherand G."/>
            <person name="Descombes P."/>
            <person name="Duboux S."/>
        </authorList>
    </citation>
    <scope>NUCLEOTIDE SEQUENCE [LARGE SCALE GENOMIC DNA]</scope>
    <source>
        <strain evidence="2 3">NCC2970</strain>
    </source>
</reference>
<gene>
    <name evidence="2" type="ORF">LACFE_CDS1391</name>
</gene>
<dbReference type="EMBL" id="CP017151">
    <property type="protein sequence ID" value="AOR74842.1"/>
    <property type="molecule type" value="Genomic_DNA"/>
</dbReference>
<dbReference type="AlphaFoldDB" id="A0A1D7ZYF2"/>
<evidence type="ECO:0000313" key="2">
    <source>
        <dbReference type="EMBL" id="AOR74842.1"/>
    </source>
</evidence>
<protein>
    <submittedName>
        <fullName evidence="2">YslB-like protein</fullName>
    </submittedName>
</protein>